<dbReference type="PROSITE" id="PS50011">
    <property type="entry name" value="PROTEIN_KINASE_DOM"/>
    <property type="match status" value="1"/>
</dbReference>
<dbReference type="EMBL" id="FR824221">
    <property type="protein sequence ID" value="CCA23026.1"/>
    <property type="molecule type" value="Genomic_DNA"/>
</dbReference>
<keyword evidence="4" id="KW-0418">Kinase</keyword>
<dbReference type="GO" id="GO:0005524">
    <property type="term" value="F:ATP binding"/>
    <property type="evidence" value="ECO:0007669"/>
    <property type="project" value="UniProtKB-KW"/>
</dbReference>
<evidence type="ECO:0000256" key="2">
    <source>
        <dbReference type="ARBA" id="ARBA00022679"/>
    </source>
</evidence>
<dbReference type="InterPro" id="IPR000719">
    <property type="entry name" value="Prot_kinase_dom"/>
</dbReference>
<reference evidence="7" key="2">
    <citation type="submission" date="2011-02" db="EMBL/GenBank/DDBJ databases">
        <authorList>
            <person name="MacLean D."/>
        </authorList>
    </citation>
    <scope>NUCLEOTIDE SEQUENCE</scope>
</reference>
<accession>F0WNY3</accession>
<evidence type="ECO:0000313" key="7">
    <source>
        <dbReference type="EMBL" id="CCA23026.1"/>
    </source>
</evidence>
<name>F0WNY3_9STRA</name>
<dbReference type="Gene3D" id="1.10.510.10">
    <property type="entry name" value="Transferase(Phosphotransferase) domain 1"/>
    <property type="match status" value="1"/>
</dbReference>
<proteinExistence type="predicted"/>
<dbReference type="InterPro" id="IPR011009">
    <property type="entry name" value="Kinase-like_dom_sf"/>
</dbReference>
<protein>
    <submittedName>
        <fullName evidence="7">AlNc14C176G8138 protein</fullName>
    </submittedName>
</protein>
<dbReference type="GO" id="GO:0004674">
    <property type="term" value="F:protein serine/threonine kinase activity"/>
    <property type="evidence" value="ECO:0007669"/>
    <property type="project" value="UniProtKB-KW"/>
</dbReference>
<evidence type="ECO:0000259" key="6">
    <source>
        <dbReference type="PROSITE" id="PS50011"/>
    </source>
</evidence>
<keyword evidence="3" id="KW-0547">Nucleotide-binding</keyword>
<organism evidence="7">
    <name type="scientific">Albugo laibachii Nc14</name>
    <dbReference type="NCBI Taxonomy" id="890382"/>
    <lineage>
        <taxon>Eukaryota</taxon>
        <taxon>Sar</taxon>
        <taxon>Stramenopiles</taxon>
        <taxon>Oomycota</taxon>
        <taxon>Peronosporomycetes</taxon>
        <taxon>Albuginales</taxon>
        <taxon>Albuginaceae</taxon>
        <taxon>Albugo</taxon>
    </lineage>
</organism>
<evidence type="ECO:0000256" key="3">
    <source>
        <dbReference type="ARBA" id="ARBA00022741"/>
    </source>
</evidence>
<feature type="domain" description="Protein kinase" evidence="6">
    <location>
        <begin position="1"/>
        <end position="68"/>
    </location>
</feature>
<gene>
    <name evidence="7" type="primary">AlNc14C176G8138</name>
    <name evidence="7" type="ORF">ALNC14_091690</name>
</gene>
<dbReference type="AlphaFoldDB" id="F0WNY3"/>
<evidence type="ECO:0000256" key="4">
    <source>
        <dbReference type="ARBA" id="ARBA00022777"/>
    </source>
</evidence>
<dbReference type="HOGENOM" id="CLU_2799290_0_0_1"/>
<evidence type="ECO:0000256" key="1">
    <source>
        <dbReference type="ARBA" id="ARBA00022527"/>
    </source>
</evidence>
<dbReference type="PANTHER" id="PTHR24351">
    <property type="entry name" value="RIBOSOMAL PROTEIN S6 KINASE"/>
    <property type="match status" value="1"/>
</dbReference>
<keyword evidence="5" id="KW-0067">ATP-binding</keyword>
<dbReference type="Gene3D" id="3.30.200.20">
    <property type="entry name" value="Phosphorylase Kinase, domain 1"/>
    <property type="match status" value="1"/>
</dbReference>
<evidence type="ECO:0000256" key="5">
    <source>
        <dbReference type="ARBA" id="ARBA00022840"/>
    </source>
</evidence>
<dbReference type="Pfam" id="PF00069">
    <property type="entry name" value="Pkinase"/>
    <property type="match status" value="1"/>
</dbReference>
<keyword evidence="1" id="KW-0723">Serine/threonine-protein kinase</keyword>
<keyword evidence="2" id="KW-0808">Transferase</keyword>
<sequence>MSICSLRFNPKIVCLVMEYCGGGDLLSALTRRKAFTEAEAAFYICGIVLALSHLHSRDSKPKNVVMDL</sequence>
<dbReference type="SUPFAM" id="SSF56112">
    <property type="entry name" value="Protein kinase-like (PK-like)"/>
    <property type="match status" value="1"/>
</dbReference>
<reference evidence="7" key="1">
    <citation type="journal article" date="2011" name="PLoS Biol.">
        <title>Gene gain and loss during evolution of obligate parasitism in the white rust pathogen of Arabidopsis thaliana.</title>
        <authorList>
            <person name="Kemen E."/>
            <person name="Gardiner A."/>
            <person name="Schultz-Larsen T."/>
            <person name="Kemen A.C."/>
            <person name="Balmuth A.L."/>
            <person name="Robert-Seilaniantz A."/>
            <person name="Bailey K."/>
            <person name="Holub E."/>
            <person name="Studholme D.J."/>
            <person name="Maclean D."/>
            <person name="Jones J.D."/>
        </authorList>
    </citation>
    <scope>NUCLEOTIDE SEQUENCE</scope>
</reference>